<sequence length="89" mass="9999">MTFNNPSELLLGLPFLLTPRHPIKTRVQQQGYPVTMFKALNIRNLITLDGAKTWCWRAEQTQQPLTPFTVTVPGRLGLTAAAATLEKQH</sequence>
<dbReference type="AlphaFoldDB" id="A0AAE0Z4E3"/>
<proteinExistence type="predicted"/>
<comment type="caution">
    <text evidence="1">The sequence shown here is derived from an EMBL/GenBank/DDBJ whole genome shotgun (WGS) entry which is preliminary data.</text>
</comment>
<name>A0AAE0Z4E3_9GAST</name>
<accession>A0AAE0Z4E3</accession>
<keyword evidence="2" id="KW-1185">Reference proteome</keyword>
<gene>
    <name evidence="1" type="ORF">RRG08_020656</name>
</gene>
<protein>
    <submittedName>
        <fullName evidence="1">Uncharacterized protein</fullName>
    </submittedName>
</protein>
<evidence type="ECO:0000313" key="1">
    <source>
        <dbReference type="EMBL" id="KAK3762577.1"/>
    </source>
</evidence>
<evidence type="ECO:0000313" key="2">
    <source>
        <dbReference type="Proteomes" id="UP001283361"/>
    </source>
</evidence>
<dbReference type="Proteomes" id="UP001283361">
    <property type="component" value="Unassembled WGS sequence"/>
</dbReference>
<dbReference type="EMBL" id="JAWDGP010004681">
    <property type="protein sequence ID" value="KAK3762577.1"/>
    <property type="molecule type" value="Genomic_DNA"/>
</dbReference>
<reference evidence="1" key="1">
    <citation type="journal article" date="2023" name="G3 (Bethesda)">
        <title>A reference genome for the long-term kleptoplast-retaining sea slug Elysia crispata morphotype clarki.</title>
        <authorList>
            <person name="Eastman K.E."/>
            <person name="Pendleton A.L."/>
            <person name="Shaikh M.A."/>
            <person name="Suttiyut T."/>
            <person name="Ogas R."/>
            <person name="Tomko P."/>
            <person name="Gavelis G."/>
            <person name="Widhalm J.R."/>
            <person name="Wisecaver J.H."/>
        </authorList>
    </citation>
    <scope>NUCLEOTIDE SEQUENCE</scope>
    <source>
        <strain evidence="1">ECLA1</strain>
    </source>
</reference>
<organism evidence="1 2">
    <name type="scientific">Elysia crispata</name>
    <name type="common">lettuce slug</name>
    <dbReference type="NCBI Taxonomy" id="231223"/>
    <lineage>
        <taxon>Eukaryota</taxon>
        <taxon>Metazoa</taxon>
        <taxon>Spiralia</taxon>
        <taxon>Lophotrochozoa</taxon>
        <taxon>Mollusca</taxon>
        <taxon>Gastropoda</taxon>
        <taxon>Heterobranchia</taxon>
        <taxon>Euthyneura</taxon>
        <taxon>Panpulmonata</taxon>
        <taxon>Sacoglossa</taxon>
        <taxon>Placobranchoidea</taxon>
        <taxon>Plakobranchidae</taxon>
        <taxon>Elysia</taxon>
    </lineage>
</organism>